<evidence type="ECO:0000313" key="2">
    <source>
        <dbReference type="EMBL" id="ELT96319.1"/>
    </source>
</evidence>
<dbReference type="EnsemblMetazoa" id="CapteT189893">
    <property type="protein sequence ID" value="CapteP189893"/>
    <property type="gene ID" value="CapteG189893"/>
</dbReference>
<evidence type="ECO:0000313" key="3">
    <source>
        <dbReference type="EnsemblMetazoa" id="CapteP189893"/>
    </source>
</evidence>
<reference evidence="4" key="1">
    <citation type="submission" date="2012-12" db="EMBL/GenBank/DDBJ databases">
        <authorList>
            <person name="Hellsten U."/>
            <person name="Grimwood J."/>
            <person name="Chapman J.A."/>
            <person name="Shapiro H."/>
            <person name="Aerts A."/>
            <person name="Otillar R.P."/>
            <person name="Terry A.Y."/>
            <person name="Boore J.L."/>
            <person name="Simakov O."/>
            <person name="Marletaz F."/>
            <person name="Cho S.-J."/>
            <person name="Edsinger-Gonzales E."/>
            <person name="Havlak P."/>
            <person name="Kuo D.-H."/>
            <person name="Larsson T."/>
            <person name="Lv J."/>
            <person name="Arendt D."/>
            <person name="Savage R."/>
            <person name="Osoegawa K."/>
            <person name="de Jong P."/>
            <person name="Lindberg D.R."/>
            <person name="Seaver E.C."/>
            <person name="Weisblat D.A."/>
            <person name="Putnam N.H."/>
            <person name="Grigoriev I.V."/>
            <person name="Rokhsar D.S."/>
        </authorList>
    </citation>
    <scope>NUCLEOTIDE SEQUENCE</scope>
    <source>
        <strain evidence="4">I ESC-2004</strain>
    </source>
</reference>
<reference evidence="3" key="3">
    <citation type="submission" date="2015-06" db="UniProtKB">
        <authorList>
            <consortium name="EnsemblMetazoa"/>
        </authorList>
    </citation>
    <scope>IDENTIFICATION</scope>
</reference>
<feature type="region of interest" description="Disordered" evidence="1">
    <location>
        <begin position="1"/>
        <end position="23"/>
    </location>
</feature>
<dbReference type="AlphaFoldDB" id="R7TRS7"/>
<keyword evidence="4" id="KW-1185">Reference proteome</keyword>
<reference evidence="2 4" key="2">
    <citation type="journal article" date="2013" name="Nature">
        <title>Insights into bilaterian evolution from three spiralian genomes.</title>
        <authorList>
            <person name="Simakov O."/>
            <person name="Marletaz F."/>
            <person name="Cho S.J."/>
            <person name="Edsinger-Gonzales E."/>
            <person name="Havlak P."/>
            <person name="Hellsten U."/>
            <person name="Kuo D.H."/>
            <person name="Larsson T."/>
            <person name="Lv J."/>
            <person name="Arendt D."/>
            <person name="Savage R."/>
            <person name="Osoegawa K."/>
            <person name="de Jong P."/>
            <person name="Grimwood J."/>
            <person name="Chapman J.A."/>
            <person name="Shapiro H."/>
            <person name="Aerts A."/>
            <person name="Otillar R.P."/>
            <person name="Terry A.Y."/>
            <person name="Boore J.L."/>
            <person name="Grigoriev I.V."/>
            <person name="Lindberg D.R."/>
            <person name="Seaver E.C."/>
            <person name="Weisblat D.A."/>
            <person name="Putnam N.H."/>
            <person name="Rokhsar D.S."/>
        </authorList>
    </citation>
    <scope>NUCLEOTIDE SEQUENCE</scope>
    <source>
        <strain evidence="2 4">I ESC-2004</strain>
    </source>
</reference>
<name>R7TRS7_CAPTE</name>
<proteinExistence type="predicted"/>
<evidence type="ECO:0000256" key="1">
    <source>
        <dbReference type="SAM" id="MobiDB-lite"/>
    </source>
</evidence>
<protein>
    <submittedName>
        <fullName evidence="2 3">Uncharacterized protein</fullName>
    </submittedName>
</protein>
<accession>R7TRS7</accession>
<dbReference type="EMBL" id="AMQN01011394">
    <property type="status" value="NOT_ANNOTATED_CDS"/>
    <property type="molecule type" value="Genomic_DNA"/>
</dbReference>
<evidence type="ECO:0000313" key="4">
    <source>
        <dbReference type="Proteomes" id="UP000014760"/>
    </source>
</evidence>
<dbReference type="EMBL" id="KB308863">
    <property type="protein sequence ID" value="ELT96319.1"/>
    <property type="molecule type" value="Genomic_DNA"/>
</dbReference>
<sequence>MSLPLKTAMRDEKSKSEVVMQLPEKNDNDDLSTLCSKICISVRPTAVTRLGKKEAAKLPRPMKVTFNSPFDARTFLARVSECKKTDDDDVKGIRCRPCRSPEDQARHVALSAQVHKLNETARATENETSYSLRSNGEVWKFTKDANGKWKRATEWIFTPSPQSGN</sequence>
<gene>
    <name evidence="2" type="ORF">CAPTEDRAFT_189893</name>
</gene>
<dbReference type="Proteomes" id="UP000014760">
    <property type="component" value="Unassembled WGS sequence"/>
</dbReference>
<organism evidence="2">
    <name type="scientific">Capitella teleta</name>
    <name type="common">Polychaete worm</name>
    <dbReference type="NCBI Taxonomy" id="283909"/>
    <lineage>
        <taxon>Eukaryota</taxon>
        <taxon>Metazoa</taxon>
        <taxon>Spiralia</taxon>
        <taxon>Lophotrochozoa</taxon>
        <taxon>Annelida</taxon>
        <taxon>Polychaeta</taxon>
        <taxon>Sedentaria</taxon>
        <taxon>Scolecida</taxon>
        <taxon>Capitellidae</taxon>
        <taxon>Capitella</taxon>
    </lineage>
</organism>
<dbReference type="HOGENOM" id="CLU_089438_1_0_1"/>